<dbReference type="EMBL" id="HBUE01322171">
    <property type="protein sequence ID" value="CAG6588780.1"/>
    <property type="molecule type" value="Transcribed_RNA"/>
</dbReference>
<sequence length="107" mass="11526">MQTRELEGVADRVRAGSFVAKLLNRSHLSLSRLEVRAHAREVLLVKSKVYFFCSFFLRGIEPGPSGLVAATRDAAAEGSPGDPVRRGNRCPHGAIGRGQVDHGPGPH</sequence>
<name>A0A8D8KEQ8_CULPI</name>
<dbReference type="AlphaFoldDB" id="A0A8D8KEQ8"/>
<reference evidence="2" key="1">
    <citation type="submission" date="2021-05" db="EMBL/GenBank/DDBJ databases">
        <authorList>
            <person name="Alioto T."/>
            <person name="Alioto T."/>
            <person name="Gomez Garrido J."/>
        </authorList>
    </citation>
    <scope>NUCLEOTIDE SEQUENCE</scope>
</reference>
<evidence type="ECO:0000313" key="2">
    <source>
        <dbReference type="EMBL" id="CAG6588778.1"/>
    </source>
</evidence>
<dbReference type="EMBL" id="HBUE01215609">
    <property type="protein sequence ID" value="CAG6536778.1"/>
    <property type="molecule type" value="Transcribed_RNA"/>
</dbReference>
<dbReference type="EMBL" id="HBUE01322170">
    <property type="protein sequence ID" value="CAG6588778.1"/>
    <property type="molecule type" value="Transcribed_RNA"/>
</dbReference>
<accession>A0A8D8KEQ8</accession>
<proteinExistence type="predicted"/>
<evidence type="ECO:0000256" key="1">
    <source>
        <dbReference type="SAM" id="MobiDB-lite"/>
    </source>
</evidence>
<protein>
    <submittedName>
        <fullName evidence="2">(northern house mosquito) hypothetical protein</fullName>
    </submittedName>
</protein>
<organism evidence="2">
    <name type="scientific">Culex pipiens</name>
    <name type="common">House mosquito</name>
    <dbReference type="NCBI Taxonomy" id="7175"/>
    <lineage>
        <taxon>Eukaryota</taxon>
        <taxon>Metazoa</taxon>
        <taxon>Ecdysozoa</taxon>
        <taxon>Arthropoda</taxon>
        <taxon>Hexapoda</taxon>
        <taxon>Insecta</taxon>
        <taxon>Pterygota</taxon>
        <taxon>Neoptera</taxon>
        <taxon>Endopterygota</taxon>
        <taxon>Diptera</taxon>
        <taxon>Nematocera</taxon>
        <taxon>Culicoidea</taxon>
        <taxon>Culicidae</taxon>
        <taxon>Culicinae</taxon>
        <taxon>Culicini</taxon>
        <taxon>Culex</taxon>
        <taxon>Culex</taxon>
    </lineage>
</organism>
<dbReference type="EMBL" id="HBUE01215610">
    <property type="protein sequence ID" value="CAG6536780.1"/>
    <property type="molecule type" value="Transcribed_RNA"/>
</dbReference>
<feature type="region of interest" description="Disordered" evidence="1">
    <location>
        <begin position="72"/>
        <end position="107"/>
    </location>
</feature>